<organism evidence="3 4">
    <name type="scientific">Microbacterium paludicola</name>
    <dbReference type="NCBI Taxonomy" id="300019"/>
    <lineage>
        <taxon>Bacteria</taxon>
        <taxon>Bacillati</taxon>
        <taxon>Actinomycetota</taxon>
        <taxon>Actinomycetes</taxon>
        <taxon>Micrococcales</taxon>
        <taxon>Microbacteriaceae</taxon>
        <taxon>Microbacterium</taxon>
    </lineage>
</organism>
<feature type="domain" description="Septum formation-related" evidence="2">
    <location>
        <begin position="42"/>
        <end position="153"/>
    </location>
</feature>
<proteinExistence type="predicted"/>
<gene>
    <name evidence="3" type="ORF">QE367_001867</name>
</gene>
<dbReference type="EMBL" id="JAVIZA010000001">
    <property type="protein sequence ID" value="MDR6167663.1"/>
    <property type="molecule type" value="Genomic_DNA"/>
</dbReference>
<feature type="signal peptide" evidence="1">
    <location>
        <begin position="1"/>
        <end position="29"/>
    </location>
</feature>
<evidence type="ECO:0000259" key="2">
    <source>
        <dbReference type="Pfam" id="PF13845"/>
    </source>
</evidence>
<keyword evidence="1" id="KW-0732">Signal</keyword>
<dbReference type="Pfam" id="PF13845">
    <property type="entry name" value="Septum_form"/>
    <property type="match status" value="1"/>
</dbReference>
<protein>
    <recommendedName>
        <fullName evidence="2">Septum formation-related domain-containing protein</fullName>
    </recommendedName>
</protein>
<reference evidence="3 4" key="1">
    <citation type="submission" date="2023-08" db="EMBL/GenBank/DDBJ databases">
        <title>Functional and genomic diversity of the sorghum phyllosphere microbiome.</title>
        <authorList>
            <person name="Shade A."/>
        </authorList>
    </citation>
    <scope>NUCLEOTIDE SEQUENCE [LARGE SCALE GENOMIC DNA]</scope>
    <source>
        <strain evidence="3 4">SORGH_AS_0919</strain>
    </source>
</reference>
<evidence type="ECO:0000313" key="3">
    <source>
        <dbReference type="EMBL" id="MDR6167663.1"/>
    </source>
</evidence>
<dbReference type="RefSeq" id="WP_309666286.1">
    <property type="nucleotide sequence ID" value="NZ_JAVIZA010000001.1"/>
</dbReference>
<sequence>MNTARRLLVLPAAALTVALLATGCSTLNAFTGGGAAAPVRDESGAIAESNASTDVFAIRVGDCMLDSGTADTEVTETPTVPCSEAHDLEAYHAQDIDADEFPGVEAAQTEAEQVCYDAFAPFVGISYEESVLGFNYYVPTAGSWDAGDREILCLIGDPQGQVTGTLAGAAR</sequence>
<keyword evidence="4" id="KW-1185">Reference proteome</keyword>
<dbReference type="PROSITE" id="PS51257">
    <property type="entry name" value="PROKAR_LIPOPROTEIN"/>
    <property type="match status" value="1"/>
</dbReference>
<evidence type="ECO:0000313" key="4">
    <source>
        <dbReference type="Proteomes" id="UP001260188"/>
    </source>
</evidence>
<dbReference type="InterPro" id="IPR026004">
    <property type="entry name" value="Septum_form"/>
</dbReference>
<name>A0ABU1I3J4_9MICO</name>
<comment type="caution">
    <text evidence="3">The sequence shown here is derived from an EMBL/GenBank/DDBJ whole genome shotgun (WGS) entry which is preliminary data.</text>
</comment>
<evidence type="ECO:0000256" key="1">
    <source>
        <dbReference type="SAM" id="SignalP"/>
    </source>
</evidence>
<feature type="chain" id="PRO_5045528213" description="Septum formation-related domain-containing protein" evidence="1">
    <location>
        <begin position="30"/>
        <end position="171"/>
    </location>
</feature>
<accession>A0ABU1I3J4</accession>
<dbReference type="Proteomes" id="UP001260188">
    <property type="component" value="Unassembled WGS sequence"/>
</dbReference>